<dbReference type="Pfam" id="PF13416">
    <property type="entry name" value="SBP_bac_8"/>
    <property type="match status" value="1"/>
</dbReference>
<protein>
    <submittedName>
        <fullName evidence="5">Ferric iron ABC transporter, iron-binding protein</fullName>
    </submittedName>
</protein>
<feature type="binding site" evidence="3">
    <location>
        <position position="221"/>
    </location>
    <ligand>
        <name>Fe cation</name>
        <dbReference type="ChEBI" id="CHEBI:24875"/>
    </ligand>
</feature>
<evidence type="ECO:0000313" key="5">
    <source>
        <dbReference type="EMBL" id="ATX76918.1"/>
    </source>
</evidence>
<dbReference type="GO" id="GO:0046872">
    <property type="term" value="F:metal ion binding"/>
    <property type="evidence" value="ECO:0007669"/>
    <property type="project" value="UniProtKB-KW"/>
</dbReference>
<dbReference type="PANTHER" id="PTHR30006">
    <property type="entry name" value="THIAMINE-BINDING PERIPLASMIC PROTEIN-RELATED"/>
    <property type="match status" value="1"/>
</dbReference>
<sequence>MTSIWLRTGLLVTAVLAGGVQTAQAEVNIYSARTEALIKPLLDQFSAQTGIKVNLVSGGDDELISRLRIEGSKSQADLLITADAGRLHRAKELNLLRELHSERIDAAVPANLRDVDGTWIGLTMRARPIFYRKSAVDPTQLSTYEALTDAQWAGRICIRSSSNIYNQSLIASMIASVGADAAETFASGLVANLAKPPGGGDTDQLKAAAAGVCDLAIANTYYFGRLMASDSAEDRAVAEQLGVFWPNQGDRGTHVNISGVALTRAAKNSVDAIALVEFMLTPEAQNWYSEVNNEYPVVSGVEPSAKLASLGAFNADALNLTLLGENNRAAVELMDRAGWK</sequence>
<dbReference type="RefSeq" id="WP_100257222.1">
    <property type="nucleotide sequence ID" value="NZ_CP011797.1"/>
</dbReference>
<gene>
    <name evidence="5" type="ORF">REIFOR_01780</name>
</gene>
<dbReference type="KEGG" id="rfo:REIFOR_01780"/>
<evidence type="ECO:0000313" key="6">
    <source>
        <dbReference type="Proteomes" id="UP000229757"/>
    </source>
</evidence>
<dbReference type="Gene3D" id="3.40.190.10">
    <property type="entry name" value="Periplasmic binding protein-like II"/>
    <property type="match status" value="2"/>
</dbReference>
<comment type="similarity">
    <text evidence="1">Belongs to the bacterial solute-binding protein 1 family.</text>
</comment>
<dbReference type="AlphaFoldDB" id="A0A2K8KQ88"/>
<dbReference type="PANTHER" id="PTHR30006:SF15">
    <property type="entry name" value="IRON-UTILIZATION PERIPLASMIC PROTEIN"/>
    <property type="match status" value="1"/>
</dbReference>
<organism evidence="5 6">
    <name type="scientific">Reinekea forsetii</name>
    <dbReference type="NCBI Taxonomy" id="1336806"/>
    <lineage>
        <taxon>Bacteria</taxon>
        <taxon>Pseudomonadati</taxon>
        <taxon>Pseudomonadota</taxon>
        <taxon>Gammaproteobacteria</taxon>
        <taxon>Oceanospirillales</taxon>
        <taxon>Saccharospirillaceae</taxon>
        <taxon>Reinekea</taxon>
    </lineage>
</organism>
<feature type="chain" id="PRO_5014732993" evidence="4">
    <location>
        <begin position="26"/>
        <end position="340"/>
    </location>
</feature>
<reference evidence="5 6" key="1">
    <citation type="journal article" date="2017" name="Environ. Microbiol.">
        <title>Genomic and physiological analyses of 'Reinekea forsetii' reveal a versatile opportunistic lifestyle during spring algae blooms.</title>
        <authorList>
            <person name="Avci B."/>
            <person name="Hahnke R.L."/>
            <person name="Chafee M."/>
            <person name="Fischer T."/>
            <person name="Gruber-Vodicka H."/>
            <person name="Tegetmeyer H.E."/>
            <person name="Harder J."/>
            <person name="Fuchs B.M."/>
            <person name="Amann R.I."/>
            <person name="Teeling H."/>
        </authorList>
    </citation>
    <scope>NUCLEOTIDE SEQUENCE [LARGE SCALE GENOMIC DNA]</scope>
    <source>
        <strain evidence="5 6">Hel1_31_D35</strain>
    </source>
</reference>
<evidence type="ECO:0000256" key="1">
    <source>
        <dbReference type="ARBA" id="ARBA00008520"/>
    </source>
</evidence>
<dbReference type="Proteomes" id="UP000229757">
    <property type="component" value="Chromosome"/>
</dbReference>
<feature type="signal peptide" evidence="4">
    <location>
        <begin position="1"/>
        <end position="25"/>
    </location>
</feature>
<keyword evidence="3" id="KW-0479">Metal-binding</keyword>
<evidence type="ECO:0000256" key="4">
    <source>
        <dbReference type="SAM" id="SignalP"/>
    </source>
</evidence>
<proteinExistence type="inferred from homology"/>
<keyword evidence="3" id="KW-0408">Iron</keyword>
<keyword evidence="6" id="KW-1185">Reference proteome</keyword>
<dbReference type="OrthoDB" id="9769567at2"/>
<keyword evidence="2 4" id="KW-0732">Signal</keyword>
<accession>A0A2K8KQ88</accession>
<evidence type="ECO:0000256" key="2">
    <source>
        <dbReference type="ARBA" id="ARBA00022729"/>
    </source>
</evidence>
<dbReference type="GO" id="GO:0030288">
    <property type="term" value="C:outer membrane-bounded periplasmic space"/>
    <property type="evidence" value="ECO:0007669"/>
    <property type="project" value="TreeGrafter"/>
</dbReference>
<feature type="binding site" evidence="3">
    <location>
        <position position="222"/>
    </location>
    <ligand>
        <name>Fe cation</name>
        <dbReference type="ChEBI" id="CHEBI:24875"/>
    </ligand>
</feature>
<evidence type="ECO:0000256" key="3">
    <source>
        <dbReference type="PIRSR" id="PIRSR002825-1"/>
    </source>
</evidence>
<dbReference type="InterPro" id="IPR006059">
    <property type="entry name" value="SBP"/>
</dbReference>
<dbReference type="CDD" id="cd13542">
    <property type="entry name" value="PBP2_FutA1_ilke"/>
    <property type="match status" value="1"/>
</dbReference>
<dbReference type="PIRSF" id="PIRSF002825">
    <property type="entry name" value="CfbpA"/>
    <property type="match status" value="1"/>
</dbReference>
<dbReference type="InterPro" id="IPR026045">
    <property type="entry name" value="Ferric-bd"/>
</dbReference>
<name>A0A2K8KQ88_9GAMM</name>
<dbReference type="EMBL" id="CP011797">
    <property type="protein sequence ID" value="ATX76918.1"/>
    <property type="molecule type" value="Genomic_DNA"/>
</dbReference>
<dbReference type="SUPFAM" id="SSF53850">
    <property type="entry name" value="Periplasmic binding protein-like II"/>
    <property type="match status" value="1"/>
</dbReference>